<dbReference type="InterPro" id="IPR002218">
    <property type="entry name" value="MnmG-rel"/>
</dbReference>
<dbReference type="Gene3D" id="1.10.10.1800">
    <property type="entry name" value="tRNA uridine 5-carboxymethylaminomethyl modification enzyme MnmG/GidA"/>
    <property type="match status" value="1"/>
</dbReference>
<dbReference type="GO" id="GO:0002098">
    <property type="term" value="P:tRNA wobble uridine modification"/>
    <property type="evidence" value="ECO:0007669"/>
    <property type="project" value="TreeGrafter"/>
</dbReference>
<dbReference type="PANTHER" id="PTHR11806:SF0">
    <property type="entry name" value="PROTEIN MTO1 HOMOLOG, MITOCHONDRIAL"/>
    <property type="match status" value="1"/>
</dbReference>
<comment type="similarity">
    <text evidence="2">Belongs to the MnmG family.</text>
</comment>
<dbReference type="FunFam" id="1.10.150.570:FF:000001">
    <property type="entry name" value="tRNA uridine 5-carboxymethylaminomethyl modification enzyme MnmG"/>
    <property type="match status" value="1"/>
</dbReference>
<dbReference type="InterPro" id="IPR044920">
    <property type="entry name" value="MnmG_C_subdom_sf"/>
</dbReference>
<dbReference type="SMART" id="SM01228">
    <property type="entry name" value="GIDA_assoc_3"/>
    <property type="match status" value="1"/>
</dbReference>
<evidence type="ECO:0000256" key="4">
    <source>
        <dbReference type="ARBA" id="ARBA00022827"/>
    </source>
</evidence>
<evidence type="ECO:0000256" key="2">
    <source>
        <dbReference type="ARBA" id="ARBA00007653"/>
    </source>
</evidence>
<keyword evidence="3" id="KW-0285">Flavoprotein</keyword>
<dbReference type="InterPro" id="IPR036188">
    <property type="entry name" value="FAD/NAD-bd_sf"/>
</dbReference>
<comment type="cofactor">
    <cofactor evidence="1">
        <name>FAD</name>
        <dbReference type="ChEBI" id="CHEBI:57692"/>
    </cofactor>
</comment>
<dbReference type="Gene3D" id="1.10.150.570">
    <property type="entry name" value="GidA associated domain, C-terminal subdomain"/>
    <property type="match status" value="1"/>
</dbReference>
<dbReference type="EMBL" id="UOEQ01000521">
    <property type="protein sequence ID" value="VAW24291.1"/>
    <property type="molecule type" value="Genomic_DNA"/>
</dbReference>
<evidence type="ECO:0000256" key="1">
    <source>
        <dbReference type="ARBA" id="ARBA00001974"/>
    </source>
</evidence>
<dbReference type="InterPro" id="IPR026904">
    <property type="entry name" value="MnmG_C"/>
</dbReference>
<feature type="domain" description="tRNA uridine 5-carboxymethylaminomethyl modification enzyme C-terminal subdomain" evidence="5">
    <location>
        <begin position="172"/>
        <end position="243"/>
    </location>
</feature>
<keyword evidence="4" id="KW-0274">FAD</keyword>
<evidence type="ECO:0000256" key="3">
    <source>
        <dbReference type="ARBA" id="ARBA00022630"/>
    </source>
</evidence>
<dbReference type="InterPro" id="IPR049312">
    <property type="entry name" value="GIDA_C_N"/>
</dbReference>
<gene>
    <name evidence="6" type="ORF">MNBD_ALPHA11-1769</name>
</gene>
<reference evidence="6" key="1">
    <citation type="submission" date="2018-06" db="EMBL/GenBank/DDBJ databases">
        <authorList>
            <person name="Zhirakovskaya E."/>
        </authorList>
    </citation>
    <scope>NUCLEOTIDE SEQUENCE</scope>
</reference>
<dbReference type="PANTHER" id="PTHR11806">
    <property type="entry name" value="GLUCOSE INHIBITED DIVISION PROTEIN A"/>
    <property type="match status" value="1"/>
</dbReference>
<organism evidence="6">
    <name type="scientific">hydrothermal vent metagenome</name>
    <dbReference type="NCBI Taxonomy" id="652676"/>
    <lineage>
        <taxon>unclassified sequences</taxon>
        <taxon>metagenomes</taxon>
        <taxon>ecological metagenomes</taxon>
    </lineage>
</organism>
<evidence type="ECO:0000259" key="5">
    <source>
        <dbReference type="SMART" id="SM01228"/>
    </source>
</evidence>
<dbReference type="GO" id="GO:0050660">
    <property type="term" value="F:flavin adenine dinucleotide binding"/>
    <property type="evidence" value="ECO:0007669"/>
    <property type="project" value="InterPro"/>
</dbReference>
<dbReference type="InterPro" id="IPR040131">
    <property type="entry name" value="MnmG_N"/>
</dbReference>
<dbReference type="Pfam" id="PF21680">
    <property type="entry name" value="GIDA_C_1st"/>
    <property type="match status" value="1"/>
</dbReference>
<proteinExistence type="inferred from homology"/>
<protein>
    <submittedName>
        <fullName evidence="6">tRNA-5-carboxymethylaminomethyl-2-thiouridine(34) synthesis protein MnmG</fullName>
    </submittedName>
</protein>
<name>A0A3B0TZT1_9ZZZZ</name>
<dbReference type="GO" id="GO:0030488">
    <property type="term" value="P:tRNA methylation"/>
    <property type="evidence" value="ECO:0007669"/>
    <property type="project" value="TreeGrafter"/>
</dbReference>
<evidence type="ECO:0000313" key="6">
    <source>
        <dbReference type="EMBL" id="VAW24291.1"/>
    </source>
</evidence>
<dbReference type="Pfam" id="PF01134">
    <property type="entry name" value="GIDA"/>
    <property type="match status" value="1"/>
</dbReference>
<dbReference type="Pfam" id="PF13932">
    <property type="entry name" value="SAM_GIDA_C"/>
    <property type="match status" value="1"/>
</dbReference>
<dbReference type="AlphaFoldDB" id="A0A3B0TZT1"/>
<sequence>MNGTTGYEEAAAQGLIAGVNAALRSRNGGEFILSRTQSYIGVMIDDLVSRGVTEPYRMFTSRAEFRLHLRADNADQRLSEIADKIGLLSKQRMDVFTKKSVQLQYGTKILKDLYISPTRAADVGIEMSLDGKMRSAYELLSYPGVKIEQVSNIWPELNSISPKIFEQLAVDARYAPYLERQRHDIAAVIRDENKLIPVGLDYSGIAGLSGELMEKLGRLKPASIAQAQKIEGITPAAIILILSAIKRQSPNTQSAIPKRA</sequence>
<dbReference type="InterPro" id="IPR047001">
    <property type="entry name" value="MnmG_C_subdom"/>
</dbReference>
<dbReference type="Gene3D" id="3.50.50.60">
    <property type="entry name" value="FAD/NAD(P)-binding domain"/>
    <property type="match status" value="1"/>
</dbReference>
<accession>A0A3B0TZT1</accession>